<feature type="transmembrane region" description="Helical" evidence="10">
    <location>
        <begin position="317"/>
        <end position="337"/>
    </location>
</feature>
<evidence type="ECO:0000256" key="10">
    <source>
        <dbReference type="SAM" id="Phobius"/>
    </source>
</evidence>
<keyword evidence="8 10" id="KW-0472">Membrane</keyword>
<dbReference type="Pfam" id="PF01554">
    <property type="entry name" value="MatE"/>
    <property type="match status" value="2"/>
</dbReference>
<dbReference type="InterPro" id="IPR002528">
    <property type="entry name" value="MATE_fam"/>
</dbReference>
<keyword evidence="6 10" id="KW-1133">Transmembrane helix</keyword>
<feature type="transmembrane region" description="Helical" evidence="10">
    <location>
        <begin position="385"/>
        <end position="404"/>
    </location>
</feature>
<proteinExistence type="predicted"/>
<sequence length="447" mass="47727">MKDLTQGSIRRHILEMAAPLAAGMMVQMLYFLVDLYFVARLGDAALAGVSTAGNIMFLILGLTTMLGAGTVALIAHAVGRKDPADANLIFNQSLVLAVICALVTLAVGYGFGGRYMHSVGADAATTARGIEYLLWYTPGLAMQFALVAMSSALRGTGIVKPAMVVQMLTVVLNIILAPVLIAGWGTGYAMGVAGAGLASSLAIAVGVIMLAVYFVKLEKYVHFSWALARPHLGTWKRLLLIGLPAGGEFALVFVYMGVIYWIIKQFGAAAQAGFGIGTRVMQAIFLPAMAIAFAVAPIAGQNFGARQIARVHETFRSAALLGAVVMLTLTLLAQWRPQWLISAFTTEADVTAVGVDFLRIISWNFVASGFVFTCSSLFQGLGNTLPSLLSTGTRLISFVLPAIWLSTQPGFRLEHVWYLSVATVALQAVVSYFMARDQLRRRAPLPA</sequence>
<dbReference type="PANTHER" id="PTHR43298:SF2">
    <property type="entry name" value="FMN_FAD EXPORTER YEEO-RELATED"/>
    <property type="match status" value="1"/>
</dbReference>
<feature type="transmembrane region" description="Helical" evidence="10">
    <location>
        <begin position="88"/>
        <end position="112"/>
    </location>
</feature>
<accession>A0ABY6BG01</accession>
<feature type="transmembrane region" description="Helical" evidence="10">
    <location>
        <begin position="165"/>
        <end position="185"/>
    </location>
</feature>
<feature type="transmembrane region" description="Helical" evidence="10">
    <location>
        <begin position="357"/>
        <end position="378"/>
    </location>
</feature>
<evidence type="ECO:0000313" key="11">
    <source>
        <dbReference type="EMBL" id="UXI68958.1"/>
    </source>
</evidence>
<feature type="transmembrane region" description="Helical" evidence="10">
    <location>
        <begin position="12"/>
        <end position="33"/>
    </location>
</feature>
<comment type="subcellular location">
    <subcellularLocation>
        <location evidence="1">Cell inner membrane</location>
        <topology evidence="1">Multi-pass membrane protein</topology>
    </subcellularLocation>
</comment>
<dbReference type="Proteomes" id="UP001064632">
    <property type="component" value="Chromosome"/>
</dbReference>
<evidence type="ECO:0000256" key="3">
    <source>
        <dbReference type="ARBA" id="ARBA00022449"/>
    </source>
</evidence>
<name>A0ABY6BG01_9GAMM</name>
<feature type="transmembrane region" description="Helical" evidence="10">
    <location>
        <begin position="416"/>
        <end position="435"/>
    </location>
</feature>
<dbReference type="RefSeq" id="WP_261695917.1">
    <property type="nucleotide sequence ID" value="NZ_CP104694.1"/>
</dbReference>
<dbReference type="CDD" id="cd13141">
    <property type="entry name" value="MATE_like_13"/>
    <property type="match status" value="1"/>
</dbReference>
<evidence type="ECO:0000256" key="9">
    <source>
        <dbReference type="ARBA" id="ARBA00031636"/>
    </source>
</evidence>
<feature type="transmembrane region" description="Helical" evidence="10">
    <location>
        <begin position="197"/>
        <end position="217"/>
    </location>
</feature>
<dbReference type="NCBIfam" id="TIGR00797">
    <property type="entry name" value="matE"/>
    <property type="match status" value="1"/>
</dbReference>
<evidence type="ECO:0000256" key="1">
    <source>
        <dbReference type="ARBA" id="ARBA00004429"/>
    </source>
</evidence>
<evidence type="ECO:0000256" key="4">
    <source>
        <dbReference type="ARBA" id="ARBA00022475"/>
    </source>
</evidence>
<evidence type="ECO:0000313" key="12">
    <source>
        <dbReference type="Proteomes" id="UP001064632"/>
    </source>
</evidence>
<keyword evidence="5 10" id="KW-0812">Transmembrane</keyword>
<dbReference type="PIRSF" id="PIRSF006603">
    <property type="entry name" value="DinF"/>
    <property type="match status" value="1"/>
</dbReference>
<dbReference type="EMBL" id="CP104694">
    <property type="protein sequence ID" value="UXI68958.1"/>
    <property type="molecule type" value="Genomic_DNA"/>
</dbReference>
<feature type="transmembrane region" description="Helical" evidence="10">
    <location>
        <begin position="53"/>
        <end position="76"/>
    </location>
</feature>
<evidence type="ECO:0000256" key="7">
    <source>
        <dbReference type="ARBA" id="ARBA00023065"/>
    </source>
</evidence>
<keyword evidence="12" id="KW-1185">Reference proteome</keyword>
<feature type="transmembrane region" description="Helical" evidence="10">
    <location>
        <begin position="283"/>
        <end position="305"/>
    </location>
</feature>
<dbReference type="InterPro" id="IPR048279">
    <property type="entry name" value="MdtK-like"/>
</dbReference>
<protein>
    <recommendedName>
        <fullName evidence="9">Multidrug-efflux transporter</fullName>
    </recommendedName>
</protein>
<feature type="transmembrane region" description="Helical" evidence="10">
    <location>
        <begin position="238"/>
        <end position="263"/>
    </location>
</feature>
<organism evidence="11 12">
    <name type="scientific">Tahibacter amnicola</name>
    <dbReference type="NCBI Taxonomy" id="2976241"/>
    <lineage>
        <taxon>Bacteria</taxon>
        <taxon>Pseudomonadati</taxon>
        <taxon>Pseudomonadota</taxon>
        <taxon>Gammaproteobacteria</taxon>
        <taxon>Lysobacterales</taxon>
        <taxon>Rhodanobacteraceae</taxon>
        <taxon>Tahibacter</taxon>
    </lineage>
</organism>
<reference evidence="11" key="1">
    <citation type="submission" date="2022-09" db="EMBL/GenBank/DDBJ databases">
        <title>Tahibacter sp. nov., isolated from a fresh water.</title>
        <authorList>
            <person name="Baek J.H."/>
            <person name="Lee J.K."/>
            <person name="Kim J.M."/>
            <person name="Jeon C.O."/>
        </authorList>
    </citation>
    <scope>NUCLEOTIDE SEQUENCE</scope>
    <source>
        <strain evidence="11">W38</strain>
    </source>
</reference>
<evidence type="ECO:0000256" key="5">
    <source>
        <dbReference type="ARBA" id="ARBA00022692"/>
    </source>
</evidence>
<keyword evidence="7" id="KW-0406">Ion transport</keyword>
<dbReference type="InterPro" id="IPR050222">
    <property type="entry name" value="MATE_MdtK"/>
</dbReference>
<evidence type="ECO:0000256" key="6">
    <source>
        <dbReference type="ARBA" id="ARBA00022989"/>
    </source>
</evidence>
<keyword evidence="3" id="KW-0050">Antiport</keyword>
<dbReference type="PANTHER" id="PTHR43298">
    <property type="entry name" value="MULTIDRUG RESISTANCE PROTEIN NORM-RELATED"/>
    <property type="match status" value="1"/>
</dbReference>
<gene>
    <name evidence="11" type="ORF">N4264_04710</name>
</gene>
<keyword evidence="2" id="KW-0813">Transport</keyword>
<feature type="transmembrane region" description="Helical" evidence="10">
    <location>
        <begin position="132"/>
        <end position="153"/>
    </location>
</feature>
<evidence type="ECO:0000256" key="8">
    <source>
        <dbReference type="ARBA" id="ARBA00023136"/>
    </source>
</evidence>
<evidence type="ECO:0000256" key="2">
    <source>
        <dbReference type="ARBA" id="ARBA00022448"/>
    </source>
</evidence>
<keyword evidence="4" id="KW-1003">Cell membrane</keyword>